<dbReference type="SUPFAM" id="SSF51735">
    <property type="entry name" value="NAD(P)-binding Rossmann-fold domains"/>
    <property type="match status" value="1"/>
</dbReference>
<dbReference type="CDD" id="cd05256">
    <property type="entry name" value="UDP_AE_SDR_e"/>
    <property type="match status" value="1"/>
</dbReference>
<dbReference type="RefSeq" id="WP_125486020.1">
    <property type="nucleotide sequence ID" value="NZ_RSDW01000001.1"/>
</dbReference>
<dbReference type="PANTHER" id="PTHR43000">
    <property type="entry name" value="DTDP-D-GLUCOSE 4,6-DEHYDRATASE-RELATED"/>
    <property type="match status" value="1"/>
</dbReference>
<dbReference type="Gene3D" id="3.40.50.720">
    <property type="entry name" value="NAD(P)-binding Rossmann-like Domain"/>
    <property type="match status" value="1"/>
</dbReference>
<dbReference type="Gene3D" id="3.90.25.10">
    <property type="entry name" value="UDP-galactose 4-epimerase, domain 1"/>
    <property type="match status" value="1"/>
</dbReference>
<dbReference type="EMBL" id="RSDW01000001">
    <property type="protein sequence ID" value="RSL17541.1"/>
    <property type="molecule type" value="Genomic_DNA"/>
</dbReference>
<dbReference type="InterPro" id="IPR036291">
    <property type="entry name" value="NAD(P)-bd_dom_sf"/>
</dbReference>
<protein>
    <submittedName>
        <fullName evidence="3">UDP-glucose 4-epimerase</fullName>
    </submittedName>
</protein>
<feature type="domain" description="NAD-dependent epimerase/dehydratase" evidence="2">
    <location>
        <begin position="5"/>
        <end position="242"/>
    </location>
</feature>
<dbReference type="Pfam" id="PF01370">
    <property type="entry name" value="Epimerase"/>
    <property type="match status" value="1"/>
</dbReference>
<sequence length="325" mass="35403">MARYLITGIAGFIGSSLAHTLVDQGHYVQGIDNLSTGNLDNLADIRDAISFQQMDLRDAAGLKSACEGIDYILHQGALASVPRSVKDPVTSHESNINGTLNLLLAARDARVRRIVYAASSSAYGDQPTQPKQEDMLPRPLSPYAVQKLTCEYYIQSFYRAYGLEGICLRYFNIFGPRQAADSPYSGVIAQFTYKMMAGETPTIFGDGLTSRDFNFIDNAVSANLLACVAPSEVATGRVFNVGTGKSHTLNDVYAAIADQIGFSSKPNYGPPREGDIKHSLADISRATKELGYQPKAQFHEGLRKTVAWYLEEKVKKQAVAVTTQG</sequence>
<proteinExistence type="inferred from homology"/>
<name>A0A3R9NV84_9BACT</name>
<accession>A0A3R9NV84</accession>
<reference evidence="3 4" key="1">
    <citation type="submission" date="2018-12" db="EMBL/GenBank/DDBJ databases">
        <title>Sequencing of bacterial isolates from soil warming experiment in Harvard Forest, Massachusetts, USA.</title>
        <authorList>
            <person name="Deangelis K."/>
        </authorList>
    </citation>
    <scope>NUCLEOTIDE SEQUENCE [LARGE SCALE GENOMIC DNA]</scope>
    <source>
        <strain evidence="3 4">EB153</strain>
    </source>
</reference>
<gene>
    <name evidence="3" type="ORF">EDE15_3076</name>
</gene>
<dbReference type="Proteomes" id="UP000269669">
    <property type="component" value="Unassembled WGS sequence"/>
</dbReference>
<organism evidence="3 4">
    <name type="scientific">Edaphobacter aggregans</name>
    <dbReference type="NCBI Taxonomy" id="570835"/>
    <lineage>
        <taxon>Bacteria</taxon>
        <taxon>Pseudomonadati</taxon>
        <taxon>Acidobacteriota</taxon>
        <taxon>Terriglobia</taxon>
        <taxon>Terriglobales</taxon>
        <taxon>Acidobacteriaceae</taxon>
        <taxon>Edaphobacter</taxon>
    </lineage>
</organism>
<comment type="similarity">
    <text evidence="1">Belongs to the NAD(P)-dependent epimerase/dehydratase family.</text>
</comment>
<comment type="caution">
    <text evidence="3">The sequence shown here is derived from an EMBL/GenBank/DDBJ whole genome shotgun (WGS) entry which is preliminary data.</text>
</comment>
<dbReference type="OrthoDB" id="9766450at2"/>
<evidence type="ECO:0000313" key="4">
    <source>
        <dbReference type="Proteomes" id="UP000269669"/>
    </source>
</evidence>
<dbReference type="PRINTS" id="PR01713">
    <property type="entry name" value="NUCEPIMERASE"/>
</dbReference>
<evidence type="ECO:0000259" key="2">
    <source>
        <dbReference type="Pfam" id="PF01370"/>
    </source>
</evidence>
<evidence type="ECO:0000256" key="1">
    <source>
        <dbReference type="ARBA" id="ARBA00007637"/>
    </source>
</evidence>
<keyword evidence="4" id="KW-1185">Reference proteome</keyword>
<evidence type="ECO:0000313" key="3">
    <source>
        <dbReference type="EMBL" id="RSL17541.1"/>
    </source>
</evidence>
<dbReference type="AlphaFoldDB" id="A0A3R9NV84"/>
<dbReference type="InterPro" id="IPR001509">
    <property type="entry name" value="Epimerase_deHydtase"/>
</dbReference>